<evidence type="ECO:0000256" key="16">
    <source>
        <dbReference type="ARBA" id="ARBA00034438"/>
    </source>
</evidence>
<keyword evidence="13 21" id="KW-0472">Membrane</keyword>
<evidence type="ECO:0000256" key="10">
    <source>
        <dbReference type="ARBA" id="ARBA00022833"/>
    </source>
</evidence>
<evidence type="ECO:0000256" key="7">
    <source>
        <dbReference type="ARBA" id="ARBA00022723"/>
    </source>
</evidence>
<evidence type="ECO:0000256" key="2">
    <source>
        <dbReference type="ARBA" id="ARBA00004906"/>
    </source>
</evidence>
<dbReference type="InterPro" id="IPR025654">
    <property type="entry name" value="PEX2/10"/>
</dbReference>
<evidence type="ECO:0000256" key="19">
    <source>
        <dbReference type="PROSITE-ProRule" id="PRU00175"/>
    </source>
</evidence>
<comment type="pathway">
    <text evidence="2">Protein modification; protein ubiquitination.</text>
</comment>
<dbReference type="GeneID" id="110979137"/>
<evidence type="ECO:0000259" key="22">
    <source>
        <dbReference type="PROSITE" id="PS50089"/>
    </source>
</evidence>
<evidence type="ECO:0000256" key="6">
    <source>
        <dbReference type="ARBA" id="ARBA00022692"/>
    </source>
</evidence>
<dbReference type="SUPFAM" id="SSF57850">
    <property type="entry name" value="RING/U-box"/>
    <property type="match status" value="1"/>
</dbReference>
<evidence type="ECO:0000256" key="4">
    <source>
        <dbReference type="ARBA" id="ARBA00022448"/>
    </source>
</evidence>
<evidence type="ECO:0000313" key="23">
    <source>
        <dbReference type="Proteomes" id="UP000694845"/>
    </source>
</evidence>
<dbReference type="PROSITE" id="PS00518">
    <property type="entry name" value="ZF_RING_1"/>
    <property type="match status" value="1"/>
</dbReference>
<comment type="similarity">
    <text evidence="3">Belongs to the pex2/pex10/pex12 family.</text>
</comment>
<evidence type="ECO:0000256" key="15">
    <source>
        <dbReference type="ARBA" id="ARBA00032511"/>
    </source>
</evidence>
<dbReference type="GO" id="GO:0016558">
    <property type="term" value="P:protein import into peroxisome matrix"/>
    <property type="evidence" value="ECO:0007669"/>
    <property type="project" value="InterPro"/>
</dbReference>
<feature type="domain" description="RING-type" evidence="22">
    <location>
        <begin position="256"/>
        <end position="296"/>
    </location>
</feature>
<dbReference type="InterPro" id="IPR017907">
    <property type="entry name" value="Znf_RING_CS"/>
</dbReference>
<dbReference type="Proteomes" id="UP000694845">
    <property type="component" value="Unplaced"/>
</dbReference>
<dbReference type="OrthoDB" id="1701437at2759"/>
<evidence type="ECO:0000256" key="18">
    <source>
        <dbReference type="ARBA" id="ARBA00034543"/>
    </source>
</evidence>
<evidence type="ECO:0000256" key="8">
    <source>
        <dbReference type="ARBA" id="ARBA00022771"/>
    </source>
</evidence>
<dbReference type="CTD" id="5828"/>
<dbReference type="InterPro" id="IPR013083">
    <property type="entry name" value="Znf_RING/FYVE/PHD"/>
</dbReference>
<dbReference type="OMA" id="WHGLMEL"/>
<dbReference type="CDD" id="cd16526">
    <property type="entry name" value="RING-HC_PEX2"/>
    <property type="match status" value="1"/>
</dbReference>
<dbReference type="PROSITE" id="PS50089">
    <property type="entry name" value="ZF_RING_2"/>
    <property type="match status" value="1"/>
</dbReference>
<keyword evidence="8 19" id="KW-0863">Zinc-finger</keyword>
<evidence type="ECO:0000256" key="1">
    <source>
        <dbReference type="ARBA" id="ARBA00004585"/>
    </source>
</evidence>
<keyword evidence="11" id="KW-0653">Protein transport</keyword>
<dbReference type="GO" id="GO:0005778">
    <property type="term" value="C:peroxisomal membrane"/>
    <property type="evidence" value="ECO:0007669"/>
    <property type="project" value="UniProtKB-SubCell"/>
</dbReference>
<dbReference type="Pfam" id="PF04757">
    <property type="entry name" value="Pex2_Pex12"/>
    <property type="match status" value="1"/>
</dbReference>
<dbReference type="GO" id="GO:0008270">
    <property type="term" value="F:zinc ion binding"/>
    <property type="evidence" value="ECO:0007669"/>
    <property type="project" value="UniProtKB-KW"/>
</dbReference>
<dbReference type="SMART" id="SM00184">
    <property type="entry name" value="RING"/>
    <property type="match status" value="1"/>
</dbReference>
<dbReference type="PANTHER" id="PTHR48178:SF1">
    <property type="entry name" value="PEROXISOME BIOGENESIS FACTOR 2"/>
    <property type="match status" value="1"/>
</dbReference>
<keyword evidence="14" id="KW-0576">Peroxisome</keyword>
<organism evidence="23 24">
    <name type="scientific">Acanthaster planci</name>
    <name type="common">Crown-of-thorns starfish</name>
    <dbReference type="NCBI Taxonomy" id="133434"/>
    <lineage>
        <taxon>Eukaryota</taxon>
        <taxon>Metazoa</taxon>
        <taxon>Echinodermata</taxon>
        <taxon>Eleutherozoa</taxon>
        <taxon>Asterozoa</taxon>
        <taxon>Asteroidea</taxon>
        <taxon>Valvatacea</taxon>
        <taxon>Valvatida</taxon>
        <taxon>Acanthasteridae</taxon>
        <taxon>Acanthaster</taxon>
    </lineage>
</organism>
<evidence type="ECO:0000256" key="20">
    <source>
        <dbReference type="SAM" id="MobiDB-lite"/>
    </source>
</evidence>
<evidence type="ECO:0000256" key="21">
    <source>
        <dbReference type="SAM" id="Phobius"/>
    </source>
</evidence>
<name>A0A8B7YAW9_ACAPL</name>
<dbReference type="RefSeq" id="XP_022090389.1">
    <property type="nucleotide sequence ID" value="XM_022234697.1"/>
</dbReference>
<keyword evidence="4" id="KW-0813">Transport</keyword>
<comment type="subcellular location">
    <subcellularLocation>
        <location evidence="1">Peroxisome membrane</location>
        <topology evidence="1">Multi-pass membrane protein</topology>
    </subcellularLocation>
</comment>
<proteinExistence type="inferred from homology"/>
<evidence type="ECO:0000256" key="11">
    <source>
        <dbReference type="ARBA" id="ARBA00022927"/>
    </source>
</evidence>
<evidence type="ECO:0000256" key="3">
    <source>
        <dbReference type="ARBA" id="ARBA00008704"/>
    </source>
</evidence>
<dbReference type="AlphaFoldDB" id="A0A8B7YAW9"/>
<evidence type="ECO:0000256" key="9">
    <source>
        <dbReference type="ARBA" id="ARBA00022786"/>
    </source>
</evidence>
<evidence type="ECO:0000256" key="13">
    <source>
        <dbReference type="ARBA" id="ARBA00023136"/>
    </source>
</evidence>
<keyword evidence="23" id="KW-1185">Reference proteome</keyword>
<keyword evidence="5" id="KW-0808">Transferase</keyword>
<comment type="catalytic activity">
    <reaction evidence="16">
        <text>[E2 ubiquitin-conjugating enzyme]-S-ubiquitinyl-L-cysteine + [acceptor protein]-L-cysteine = [E2 ubiquitin-conjugating enzyme]-L-cysteine + [acceptor protein]-S-ubiquitinyl-L-cysteine.</text>
        <dbReference type="EC" id="2.3.2.36"/>
    </reaction>
</comment>
<dbReference type="GO" id="GO:0061630">
    <property type="term" value="F:ubiquitin protein ligase activity"/>
    <property type="evidence" value="ECO:0007669"/>
    <property type="project" value="UniProtKB-EC"/>
</dbReference>
<accession>A0A8B7YAW9</accession>
<dbReference type="KEGG" id="aplc:110979137"/>
<gene>
    <name evidence="24" type="primary">LOC110979137</name>
</gene>
<feature type="transmembrane region" description="Helical" evidence="21">
    <location>
        <begin position="202"/>
        <end position="220"/>
    </location>
</feature>
<evidence type="ECO:0000256" key="12">
    <source>
        <dbReference type="ARBA" id="ARBA00022989"/>
    </source>
</evidence>
<sequence length="313" mass="35977">MAATTDSSDPNKGKETGPGNQIVLRVSQLDSNQLDGELHQLLKAQFQRIFQFFKPGVLAYIEPELNAALRLLMWQFSINSIGATLGQRIMNLKYGSEATLTSDLSQQQRLLYAGILIGAKWLQDRSADLASSTNHIEAFQRIWKALYLFEKLLSVASLVNFLVFLQDGRYQFLHERLLGIRAQFAQRQVARQVSFEFMTRELLWHGFAEFLFFVLPFINFRRVRNFLQRKLFRPSPTAGVKVELALRRDQRLYKECAVCGEWPTTPRHIGCQHVFCYYCVQSNFLADPAYTCPLCSHPVDDVTNIQPITCDVR</sequence>
<keyword evidence="9" id="KW-0833">Ubl conjugation pathway</keyword>
<dbReference type="InterPro" id="IPR006845">
    <property type="entry name" value="Pex_N"/>
</dbReference>
<evidence type="ECO:0000256" key="17">
    <source>
        <dbReference type="ARBA" id="ARBA00034523"/>
    </source>
</evidence>
<keyword evidence="7" id="KW-0479">Metal-binding</keyword>
<feature type="region of interest" description="Disordered" evidence="20">
    <location>
        <begin position="1"/>
        <end position="20"/>
    </location>
</feature>
<dbReference type="EC" id="2.3.2.36" evidence="17"/>
<reference evidence="24" key="1">
    <citation type="submission" date="2025-08" db="UniProtKB">
        <authorList>
            <consortium name="RefSeq"/>
        </authorList>
    </citation>
    <scope>IDENTIFICATION</scope>
</reference>
<dbReference type="Gene3D" id="3.30.40.10">
    <property type="entry name" value="Zinc/RING finger domain, C3HC4 (zinc finger)"/>
    <property type="match status" value="1"/>
</dbReference>
<dbReference type="PANTHER" id="PTHR48178">
    <property type="entry name" value="PEROXISOME BIOGENESIS FACTOR 2"/>
    <property type="match status" value="1"/>
</dbReference>
<keyword evidence="10" id="KW-0862">Zinc</keyword>
<keyword evidence="12 21" id="KW-1133">Transmembrane helix</keyword>
<evidence type="ECO:0000256" key="14">
    <source>
        <dbReference type="ARBA" id="ARBA00023140"/>
    </source>
</evidence>
<dbReference type="InterPro" id="IPR001841">
    <property type="entry name" value="Znf_RING"/>
</dbReference>
<protein>
    <recommendedName>
        <fullName evidence="18">Peroxisome biogenesis factor 2</fullName>
        <ecNumber evidence="17">2.3.2.36</ecNumber>
    </recommendedName>
    <alternativeName>
        <fullName evidence="15">Peroxin-2</fullName>
    </alternativeName>
</protein>
<dbReference type="InterPro" id="IPR045859">
    <property type="entry name" value="RING-HC_PEX2"/>
</dbReference>
<evidence type="ECO:0000313" key="24">
    <source>
        <dbReference type="RefSeq" id="XP_022090389.1"/>
    </source>
</evidence>
<evidence type="ECO:0000256" key="5">
    <source>
        <dbReference type="ARBA" id="ARBA00022679"/>
    </source>
</evidence>
<keyword evidence="6 21" id="KW-0812">Transmembrane</keyword>